<keyword evidence="4" id="KW-1003">Cell membrane</keyword>
<protein>
    <submittedName>
        <fullName evidence="13">SLC5A6</fullName>
    </submittedName>
</protein>
<dbReference type="InterPro" id="IPR038377">
    <property type="entry name" value="Na/Glc_symporter_sf"/>
</dbReference>
<keyword evidence="8" id="KW-0406">Ion transport</keyword>
<accession>A0A6J8A0F4</accession>
<proteinExistence type="inferred from homology"/>
<comment type="similarity">
    <text evidence="2 11">Belongs to the sodium:solute symporter (SSF) (TC 2.A.21) family.</text>
</comment>
<evidence type="ECO:0000313" key="13">
    <source>
        <dbReference type="EMBL" id="CAC5358467.1"/>
    </source>
</evidence>
<keyword evidence="7" id="KW-0915">Sodium</keyword>
<dbReference type="PANTHER" id="PTHR42985:SF40">
    <property type="entry name" value="LD47995P-RELATED"/>
    <property type="match status" value="1"/>
</dbReference>
<evidence type="ECO:0000256" key="12">
    <source>
        <dbReference type="SAM" id="Phobius"/>
    </source>
</evidence>
<keyword evidence="6 12" id="KW-1133">Transmembrane helix</keyword>
<feature type="transmembrane region" description="Helical" evidence="12">
    <location>
        <begin position="54"/>
        <end position="72"/>
    </location>
</feature>
<comment type="subcellular location">
    <subcellularLocation>
        <location evidence="1">Cell membrane</location>
        <topology evidence="1">Multi-pass membrane protein</topology>
    </subcellularLocation>
</comment>
<keyword evidence="9 12" id="KW-0472">Membrane</keyword>
<dbReference type="OrthoDB" id="10043921at2759"/>
<evidence type="ECO:0000256" key="1">
    <source>
        <dbReference type="ARBA" id="ARBA00004651"/>
    </source>
</evidence>
<dbReference type="Pfam" id="PF00474">
    <property type="entry name" value="SSF"/>
    <property type="match status" value="1"/>
</dbReference>
<keyword evidence="10" id="KW-0739">Sodium transport</keyword>
<feature type="transmembrane region" description="Helical" evidence="12">
    <location>
        <begin position="84"/>
        <end position="107"/>
    </location>
</feature>
<evidence type="ECO:0000256" key="5">
    <source>
        <dbReference type="ARBA" id="ARBA00022692"/>
    </source>
</evidence>
<name>A0A6J8A0F4_MYTCO</name>
<keyword evidence="3" id="KW-0813">Transport</keyword>
<evidence type="ECO:0000256" key="3">
    <source>
        <dbReference type="ARBA" id="ARBA00022448"/>
    </source>
</evidence>
<gene>
    <name evidence="13" type="ORF">MCOR_1701</name>
</gene>
<reference evidence="13 14" key="1">
    <citation type="submission" date="2020-06" db="EMBL/GenBank/DDBJ databases">
        <authorList>
            <person name="Li R."/>
            <person name="Bekaert M."/>
        </authorList>
    </citation>
    <scope>NUCLEOTIDE SEQUENCE [LARGE SCALE GENOMIC DNA]</scope>
    <source>
        <strain evidence="14">wild</strain>
    </source>
</reference>
<dbReference type="GO" id="GO:0005886">
    <property type="term" value="C:plasma membrane"/>
    <property type="evidence" value="ECO:0007669"/>
    <property type="project" value="UniProtKB-SubCell"/>
</dbReference>
<dbReference type="GO" id="GO:0015293">
    <property type="term" value="F:symporter activity"/>
    <property type="evidence" value="ECO:0007669"/>
    <property type="project" value="TreeGrafter"/>
</dbReference>
<evidence type="ECO:0000256" key="4">
    <source>
        <dbReference type="ARBA" id="ARBA00022475"/>
    </source>
</evidence>
<dbReference type="InterPro" id="IPR001734">
    <property type="entry name" value="Na/solute_symporter"/>
</dbReference>
<dbReference type="GO" id="GO:0006814">
    <property type="term" value="P:sodium ion transport"/>
    <property type="evidence" value="ECO:0007669"/>
    <property type="project" value="UniProtKB-KW"/>
</dbReference>
<evidence type="ECO:0000256" key="8">
    <source>
        <dbReference type="ARBA" id="ARBA00023065"/>
    </source>
</evidence>
<feature type="transmembrane region" description="Helical" evidence="12">
    <location>
        <begin position="127"/>
        <end position="149"/>
    </location>
</feature>
<feature type="transmembrane region" description="Helical" evidence="12">
    <location>
        <begin position="14"/>
        <end position="33"/>
    </location>
</feature>
<evidence type="ECO:0000256" key="7">
    <source>
        <dbReference type="ARBA" id="ARBA00023053"/>
    </source>
</evidence>
<dbReference type="Gene3D" id="1.20.1730.10">
    <property type="entry name" value="Sodium/glucose cotransporter"/>
    <property type="match status" value="1"/>
</dbReference>
<dbReference type="AlphaFoldDB" id="A0A6J8A0F4"/>
<organism evidence="13 14">
    <name type="scientific">Mytilus coruscus</name>
    <name type="common">Sea mussel</name>
    <dbReference type="NCBI Taxonomy" id="42192"/>
    <lineage>
        <taxon>Eukaryota</taxon>
        <taxon>Metazoa</taxon>
        <taxon>Spiralia</taxon>
        <taxon>Lophotrochozoa</taxon>
        <taxon>Mollusca</taxon>
        <taxon>Bivalvia</taxon>
        <taxon>Autobranchia</taxon>
        <taxon>Pteriomorphia</taxon>
        <taxon>Mytilida</taxon>
        <taxon>Mytiloidea</taxon>
        <taxon>Mytilidae</taxon>
        <taxon>Mytilinae</taxon>
        <taxon>Mytilus</taxon>
    </lineage>
</organism>
<dbReference type="Proteomes" id="UP000507470">
    <property type="component" value="Unassembled WGS sequence"/>
</dbReference>
<evidence type="ECO:0000256" key="11">
    <source>
        <dbReference type="RuleBase" id="RU362091"/>
    </source>
</evidence>
<dbReference type="PANTHER" id="PTHR42985">
    <property type="entry name" value="SODIUM-COUPLED MONOCARBOXYLATE TRANSPORTER"/>
    <property type="match status" value="1"/>
</dbReference>
<evidence type="ECO:0000256" key="10">
    <source>
        <dbReference type="ARBA" id="ARBA00023201"/>
    </source>
</evidence>
<keyword evidence="14" id="KW-1185">Reference proteome</keyword>
<dbReference type="EMBL" id="CACVKT020000358">
    <property type="protein sequence ID" value="CAC5358467.1"/>
    <property type="molecule type" value="Genomic_DNA"/>
</dbReference>
<dbReference type="InterPro" id="IPR051163">
    <property type="entry name" value="Sodium:Solute_Symporter_SSF"/>
</dbReference>
<sequence>MTTSNLHNFHAADYAVFGGMLLISMGIGIYHACAGGKQKSTKEFLMANQSMRSLPVALSVLASFFSASTLLGTPAEIYEYGTQYWISVFGAMLAPVTGALLFGPIFFKLKVVSVFQYLEERFQSKSVRLFGALIFLVRTTIGMGIVLYGPSTALSAETKTCTDCDISEKLRLAQTVTSPKRLELEQTVSSPKRLRLAQTVSSPKKLKLAQTVTSPKKLRLAQTKTSTDSDIPKKLKLAQTVTSQKKLKLAVCDIPGGLRLALTLTSPKKLRLKQNVTMPKKLRLVQTVSSPKKLRLAQTVISPKTKTCTDCDIPKKTKICTDCDIPEETKTSTVSAPPKRLRIAQTVTSPKKLRLAQM</sequence>
<evidence type="ECO:0000256" key="2">
    <source>
        <dbReference type="ARBA" id="ARBA00006434"/>
    </source>
</evidence>
<evidence type="ECO:0000313" key="14">
    <source>
        <dbReference type="Proteomes" id="UP000507470"/>
    </source>
</evidence>
<keyword evidence="5 12" id="KW-0812">Transmembrane</keyword>
<dbReference type="PROSITE" id="PS50283">
    <property type="entry name" value="NA_SOLUT_SYMP_3"/>
    <property type="match status" value="1"/>
</dbReference>
<evidence type="ECO:0000256" key="6">
    <source>
        <dbReference type="ARBA" id="ARBA00022989"/>
    </source>
</evidence>
<evidence type="ECO:0000256" key="9">
    <source>
        <dbReference type="ARBA" id="ARBA00023136"/>
    </source>
</evidence>